<dbReference type="AlphaFoldDB" id="A0A7Z9E0Y9"/>
<proteinExistence type="predicted"/>
<feature type="transmembrane region" description="Helical" evidence="1">
    <location>
        <begin position="36"/>
        <end position="56"/>
    </location>
</feature>
<comment type="caution">
    <text evidence="2">The sequence shown here is derived from an EMBL/GenBank/DDBJ whole genome shotgun (WGS) entry which is preliminary data.</text>
</comment>
<dbReference type="EMBL" id="CZCU02000145">
    <property type="protein sequence ID" value="VXD20272.1"/>
    <property type="molecule type" value="Genomic_DNA"/>
</dbReference>
<dbReference type="SUPFAM" id="SSF160246">
    <property type="entry name" value="EspE N-terminal domain-like"/>
    <property type="match status" value="2"/>
</dbReference>
<organism evidence="2 3">
    <name type="scientific">Planktothrix serta PCC 8927</name>
    <dbReference type="NCBI Taxonomy" id="671068"/>
    <lineage>
        <taxon>Bacteria</taxon>
        <taxon>Bacillati</taxon>
        <taxon>Cyanobacteriota</taxon>
        <taxon>Cyanophyceae</taxon>
        <taxon>Oscillatoriophycideae</taxon>
        <taxon>Oscillatoriales</taxon>
        <taxon>Microcoleaceae</taxon>
        <taxon>Planktothrix</taxon>
    </lineage>
</organism>
<accession>A0A7Z9E0Y9</accession>
<dbReference type="OrthoDB" id="464023at2"/>
<sequence>MEILLAYYTVGALASFSVCLKAFVEDSTTPLTDQTSWGVLAFTTVFWPITIPISWLELVTKPETTIVQPNFHLHPVPALPKRVNSSQPRCLPLGYLLRQAGLVTEFQIKVALQVQKMSLNHLRLGDILVAQGWIEPETIDFFAEHLPNLYQHPHKKPLAEYLKIAKLLDDQQINQILIEQAQTDLEFGELAVQKGWVKQDTINLILHYLEGQSQRVLSC</sequence>
<evidence type="ECO:0000313" key="2">
    <source>
        <dbReference type="EMBL" id="VXD20272.1"/>
    </source>
</evidence>
<keyword evidence="3" id="KW-1185">Reference proteome</keyword>
<reference evidence="2" key="1">
    <citation type="submission" date="2019-10" db="EMBL/GenBank/DDBJ databases">
        <authorList>
            <consortium name="Genoscope - CEA"/>
            <person name="William W."/>
        </authorList>
    </citation>
    <scope>NUCLEOTIDE SEQUENCE [LARGE SCALE GENOMIC DNA]</scope>
    <source>
        <strain evidence="2">BBR_PRJEB10992</strain>
    </source>
</reference>
<evidence type="ECO:0000256" key="1">
    <source>
        <dbReference type="SAM" id="Phobius"/>
    </source>
</evidence>
<evidence type="ECO:0000313" key="3">
    <source>
        <dbReference type="Proteomes" id="UP000184550"/>
    </source>
</evidence>
<dbReference type="Proteomes" id="UP000184550">
    <property type="component" value="Unassembled WGS sequence"/>
</dbReference>
<protein>
    <submittedName>
        <fullName evidence="2">Uncharacterized protein</fullName>
    </submittedName>
</protein>
<dbReference type="InterPro" id="IPR037257">
    <property type="entry name" value="T2SS_E_N_sf"/>
</dbReference>
<gene>
    <name evidence="2" type="ORF">PL8927_690036</name>
</gene>
<feature type="transmembrane region" description="Helical" evidence="1">
    <location>
        <begin position="6"/>
        <end position="24"/>
    </location>
</feature>
<keyword evidence="1" id="KW-0472">Membrane</keyword>
<keyword evidence="1" id="KW-1133">Transmembrane helix</keyword>
<keyword evidence="1" id="KW-0812">Transmembrane</keyword>
<dbReference type="RefSeq" id="WP_083622983.1">
    <property type="nucleotide sequence ID" value="NZ_LR734875.1"/>
</dbReference>
<name>A0A7Z9E0Y9_9CYAN</name>